<proteinExistence type="inferred from homology"/>
<dbReference type="PANTHER" id="PTHR43673">
    <property type="entry name" value="NAD(P)H NITROREDUCTASE YDGI-RELATED"/>
    <property type="match status" value="1"/>
</dbReference>
<dbReference type="EMBL" id="CAFBLN010000002">
    <property type="protein sequence ID" value="CAB4859021.1"/>
    <property type="molecule type" value="Genomic_DNA"/>
</dbReference>
<protein>
    <submittedName>
        <fullName evidence="7">Unannotated protein</fullName>
    </submittedName>
</protein>
<comment type="cofactor">
    <cofactor evidence="1">
        <name>FMN</name>
        <dbReference type="ChEBI" id="CHEBI:58210"/>
    </cofactor>
</comment>
<evidence type="ECO:0000256" key="1">
    <source>
        <dbReference type="ARBA" id="ARBA00001917"/>
    </source>
</evidence>
<evidence type="ECO:0000256" key="4">
    <source>
        <dbReference type="ARBA" id="ARBA00022643"/>
    </source>
</evidence>
<dbReference type="SUPFAM" id="SSF55469">
    <property type="entry name" value="FMN-dependent nitroreductase-like"/>
    <property type="match status" value="1"/>
</dbReference>
<evidence type="ECO:0000313" key="7">
    <source>
        <dbReference type="EMBL" id="CAB4859021.1"/>
    </source>
</evidence>
<gene>
    <name evidence="7" type="ORF">UFOPK3381_00145</name>
</gene>
<keyword evidence="5" id="KW-0560">Oxidoreductase</keyword>
<comment type="similarity">
    <text evidence="2">Belongs to the nitroreductase family.</text>
</comment>
<dbReference type="InterPro" id="IPR000415">
    <property type="entry name" value="Nitroreductase-like"/>
</dbReference>
<reference evidence="7" key="1">
    <citation type="submission" date="2020-05" db="EMBL/GenBank/DDBJ databases">
        <authorList>
            <person name="Chiriac C."/>
            <person name="Salcher M."/>
            <person name="Ghai R."/>
            <person name="Kavagutti S V."/>
        </authorList>
    </citation>
    <scope>NUCLEOTIDE SEQUENCE</scope>
</reference>
<dbReference type="CDD" id="cd02062">
    <property type="entry name" value="Nitro_FMN_reductase"/>
    <property type="match status" value="1"/>
</dbReference>
<name>A0A6J7CMK4_9ZZZZ</name>
<accession>A0A6J7CMK4</accession>
<evidence type="ECO:0000259" key="6">
    <source>
        <dbReference type="Pfam" id="PF00881"/>
    </source>
</evidence>
<dbReference type="Gene3D" id="3.40.109.10">
    <property type="entry name" value="NADH Oxidase"/>
    <property type="match status" value="1"/>
</dbReference>
<dbReference type="AlphaFoldDB" id="A0A6J7CMK4"/>
<feature type="domain" description="Nitroreductase" evidence="6">
    <location>
        <begin position="8"/>
        <end position="172"/>
    </location>
</feature>
<dbReference type="GO" id="GO:0016491">
    <property type="term" value="F:oxidoreductase activity"/>
    <property type="evidence" value="ECO:0007669"/>
    <property type="project" value="UniProtKB-KW"/>
</dbReference>
<evidence type="ECO:0000256" key="5">
    <source>
        <dbReference type="ARBA" id="ARBA00023002"/>
    </source>
</evidence>
<evidence type="ECO:0000256" key="3">
    <source>
        <dbReference type="ARBA" id="ARBA00022630"/>
    </source>
</evidence>
<keyword evidence="3" id="KW-0285">Flavoprotein</keyword>
<organism evidence="7">
    <name type="scientific">freshwater metagenome</name>
    <dbReference type="NCBI Taxonomy" id="449393"/>
    <lineage>
        <taxon>unclassified sequences</taxon>
        <taxon>metagenomes</taxon>
        <taxon>ecological metagenomes</taxon>
    </lineage>
</organism>
<dbReference type="Pfam" id="PF00881">
    <property type="entry name" value="Nitroreductase"/>
    <property type="match status" value="1"/>
</dbReference>
<keyword evidence="4" id="KW-0288">FMN</keyword>
<sequence>MEFSDLARRRRMVRSFDGTPVPGDLMAAWCELALSAPTAGNSAGVQFVVIEPIKVAAYFEAATDKSWRSNARRADGLLRAGGVVLALSNPDLYTGRYSEADKAQSGLANQDAWPIPYWHTDAAMATMQLLLAVEDENWATCFWGNFRHEAEILSLAGVTAPWRLFGSILIGRPDGNDVRSPSLDRDVPSRTSRVLRLS</sequence>
<dbReference type="InterPro" id="IPR029479">
    <property type="entry name" value="Nitroreductase"/>
</dbReference>
<evidence type="ECO:0000256" key="2">
    <source>
        <dbReference type="ARBA" id="ARBA00007118"/>
    </source>
</evidence>
<dbReference type="PANTHER" id="PTHR43673:SF2">
    <property type="entry name" value="NITROREDUCTASE"/>
    <property type="match status" value="1"/>
</dbReference>